<dbReference type="PANTHER" id="PTHR31170:SF25">
    <property type="entry name" value="BNAA09G04570D PROTEIN"/>
    <property type="match status" value="1"/>
</dbReference>
<dbReference type="PANTHER" id="PTHR31170">
    <property type="entry name" value="BNAC04G53230D PROTEIN"/>
    <property type="match status" value="1"/>
</dbReference>
<dbReference type="Proteomes" id="UP000623129">
    <property type="component" value="Unassembled WGS sequence"/>
</dbReference>
<proteinExistence type="predicted"/>
<organism evidence="3 4">
    <name type="scientific">Carex littledalei</name>
    <dbReference type="NCBI Taxonomy" id="544730"/>
    <lineage>
        <taxon>Eukaryota</taxon>
        <taxon>Viridiplantae</taxon>
        <taxon>Streptophyta</taxon>
        <taxon>Embryophyta</taxon>
        <taxon>Tracheophyta</taxon>
        <taxon>Spermatophyta</taxon>
        <taxon>Magnoliopsida</taxon>
        <taxon>Liliopsida</taxon>
        <taxon>Poales</taxon>
        <taxon>Cyperaceae</taxon>
        <taxon>Cyperoideae</taxon>
        <taxon>Cariceae</taxon>
        <taxon>Carex</taxon>
        <taxon>Carex subgen. Euthyceras</taxon>
    </lineage>
</organism>
<reference evidence="3" key="1">
    <citation type="submission" date="2020-01" db="EMBL/GenBank/DDBJ databases">
        <title>Genome sequence of Kobresia littledalei, the first chromosome-level genome in the family Cyperaceae.</title>
        <authorList>
            <person name="Qu G."/>
        </authorList>
    </citation>
    <scope>NUCLEOTIDE SEQUENCE</scope>
    <source>
        <strain evidence="3">C.B.Clarke</strain>
        <tissue evidence="3">Leaf</tissue>
    </source>
</reference>
<sequence>MTIDNQTPPIYIHIFLINMSQPVFSRAPLHMRYSRESYFEPKFVSIGPLYYGKQKEQKVIEKAKEECISYYVSKLPTSTSNLNINDLVKQINVAEMKDQIHGWYGKSIVLPEDDNLFQMLVTDSCFIIRIILAFSREEESLFSPGVDIKTVRFDLLLMENQIPFFILKKVYKFLRDPKMLSPVPDSENSPSISNSQGHKATSCVCCVFQSSPQGHTTRMCCLPISFNKNNILDPEQGHLTQSTLSVEHSQSQTQTQSRRHLLQSTTQQSQSHSPHESSPEQTTNLDEFLKELKPFIWCNMPWQFNKDAKFTEEPKHLLDLYWKWCIPSPSNSQVINATNQIHDVGVHETWVETHLRRSNAPRRIKSAFVLERSAGVNFHKKEHKDGFSVTFRNGILKIPHLQLDPNHATLLANLVAFEEFKPSKKRFLTSYVLLLDGLISTRKDVELLEQHGVITNKLSSTQKASAYFNDIGNVCSVDYEDHYCKNQFDALNSYYHSNWKRQLAKLRHKYFNSPWAFISFFAGVLLLSLSAIQTGYSIARYYQHR</sequence>
<keyword evidence="2" id="KW-0472">Membrane</keyword>
<dbReference type="AlphaFoldDB" id="A0A833RCJ9"/>
<keyword evidence="2" id="KW-0812">Transmembrane</keyword>
<feature type="region of interest" description="Disordered" evidence="1">
    <location>
        <begin position="241"/>
        <end position="282"/>
    </location>
</feature>
<keyword evidence="4" id="KW-1185">Reference proteome</keyword>
<feature type="transmembrane region" description="Helical" evidence="2">
    <location>
        <begin position="515"/>
        <end position="539"/>
    </location>
</feature>
<gene>
    <name evidence="3" type="ORF">FCM35_KLT16360</name>
</gene>
<dbReference type="Pfam" id="PF03140">
    <property type="entry name" value="DUF247"/>
    <property type="match status" value="1"/>
</dbReference>
<protein>
    <submittedName>
        <fullName evidence="3">Uncharacterized protein</fullName>
    </submittedName>
</protein>
<evidence type="ECO:0000256" key="1">
    <source>
        <dbReference type="SAM" id="MobiDB-lite"/>
    </source>
</evidence>
<evidence type="ECO:0000256" key="2">
    <source>
        <dbReference type="SAM" id="Phobius"/>
    </source>
</evidence>
<dbReference type="EMBL" id="SWLB01000004">
    <property type="protein sequence ID" value="KAF3338889.1"/>
    <property type="molecule type" value="Genomic_DNA"/>
</dbReference>
<evidence type="ECO:0000313" key="4">
    <source>
        <dbReference type="Proteomes" id="UP000623129"/>
    </source>
</evidence>
<evidence type="ECO:0000313" key="3">
    <source>
        <dbReference type="EMBL" id="KAF3338889.1"/>
    </source>
</evidence>
<dbReference type="InterPro" id="IPR004158">
    <property type="entry name" value="DUF247_pln"/>
</dbReference>
<accession>A0A833RCJ9</accession>
<name>A0A833RCJ9_9POAL</name>
<dbReference type="OrthoDB" id="672127at2759"/>
<keyword evidence="2" id="KW-1133">Transmembrane helix</keyword>
<comment type="caution">
    <text evidence="3">The sequence shown here is derived from an EMBL/GenBank/DDBJ whole genome shotgun (WGS) entry which is preliminary data.</text>
</comment>
<feature type="compositionally biased region" description="Low complexity" evidence="1">
    <location>
        <begin position="263"/>
        <end position="272"/>
    </location>
</feature>